<accession>E2B297</accession>
<dbReference type="InParanoid" id="E2B297"/>
<proteinExistence type="predicted"/>
<evidence type="ECO:0000313" key="2">
    <source>
        <dbReference type="Proteomes" id="UP000000311"/>
    </source>
</evidence>
<protein>
    <submittedName>
        <fullName evidence="1">Uncharacterized protein</fullName>
    </submittedName>
</protein>
<gene>
    <name evidence="1" type="ORF">EAG_00208</name>
</gene>
<dbReference type="Proteomes" id="UP000000311">
    <property type="component" value="Unassembled WGS sequence"/>
</dbReference>
<feature type="non-terminal residue" evidence="1">
    <location>
        <position position="1"/>
    </location>
</feature>
<name>E2B297_CAMFO</name>
<dbReference type="EMBL" id="GL445076">
    <property type="protein sequence ID" value="EFN60192.1"/>
    <property type="molecule type" value="Genomic_DNA"/>
</dbReference>
<organism evidence="2">
    <name type="scientific">Camponotus floridanus</name>
    <name type="common">Florida carpenter ant</name>
    <dbReference type="NCBI Taxonomy" id="104421"/>
    <lineage>
        <taxon>Eukaryota</taxon>
        <taxon>Metazoa</taxon>
        <taxon>Ecdysozoa</taxon>
        <taxon>Arthropoda</taxon>
        <taxon>Hexapoda</taxon>
        <taxon>Insecta</taxon>
        <taxon>Pterygota</taxon>
        <taxon>Neoptera</taxon>
        <taxon>Endopterygota</taxon>
        <taxon>Hymenoptera</taxon>
        <taxon>Apocrita</taxon>
        <taxon>Aculeata</taxon>
        <taxon>Formicoidea</taxon>
        <taxon>Formicidae</taxon>
        <taxon>Formicinae</taxon>
        <taxon>Camponotus</taxon>
    </lineage>
</organism>
<feature type="non-terminal residue" evidence="1">
    <location>
        <position position="57"/>
    </location>
</feature>
<evidence type="ECO:0000313" key="1">
    <source>
        <dbReference type="EMBL" id="EFN60192.1"/>
    </source>
</evidence>
<reference evidence="1 2" key="1">
    <citation type="journal article" date="2010" name="Science">
        <title>Genomic comparison of the ants Camponotus floridanus and Harpegnathos saltator.</title>
        <authorList>
            <person name="Bonasio R."/>
            <person name="Zhang G."/>
            <person name="Ye C."/>
            <person name="Mutti N.S."/>
            <person name="Fang X."/>
            <person name="Qin N."/>
            <person name="Donahue G."/>
            <person name="Yang P."/>
            <person name="Li Q."/>
            <person name="Li C."/>
            <person name="Zhang P."/>
            <person name="Huang Z."/>
            <person name="Berger S.L."/>
            <person name="Reinberg D."/>
            <person name="Wang J."/>
            <person name="Liebig J."/>
        </authorList>
    </citation>
    <scope>NUCLEOTIDE SEQUENCE [LARGE SCALE GENOMIC DNA]</scope>
    <source>
        <strain evidence="2">C129</strain>
    </source>
</reference>
<dbReference type="AlphaFoldDB" id="E2B297"/>
<keyword evidence="2" id="KW-1185">Reference proteome</keyword>
<sequence length="57" mass="6296">LINEINKLQINGITINIGNSEKKINFALMNILGDNLGLHAIFGLNTSFNSNYSCRIC</sequence>